<keyword evidence="1" id="KW-0614">Plasmid</keyword>
<evidence type="ECO:0000313" key="1">
    <source>
        <dbReference type="EMBL" id="AUO31951.1"/>
    </source>
</evidence>
<dbReference type="AlphaFoldDB" id="A0A2I6SWI8"/>
<reference evidence="1" key="1">
    <citation type="submission" date="2017-12" db="EMBL/GenBank/DDBJ databases">
        <title>Complete genome sequences of two plasmids found in a Brazilian Bacillus thuringiensis israelensis strain.</title>
        <authorList>
            <person name="Campos F.S."/>
            <person name="Santos G.R."/>
            <person name="Nascimento V.L."/>
            <person name="Correia R.F.T."/>
            <person name="Cangussu A.S.R."/>
            <person name="Ribeiro B.M."/>
            <person name="Aguiar R.W.S."/>
        </authorList>
    </citation>
    <scope>NUCLEOTIDE SEQUENCE</scope>
    <source>
        <strain evidence="1">Bti-UFT6.51</strain>
        <plasmid evidence="1">pBtiUFT6.51.1 complete sequence</plasmid>
    </source>
</reference>
<geneLocation type="plasmid" evidence="1">
    <name>pBtiUFT6.51.1 complete sequence</name>
</geneLocation>
<dbReference type="EMBL" id="MG710485">
    <property type="protein sequence ID" value="AUO31951.1"/>
    <property type="molecule type" value="Genomic_DNA"/>
</dbReference>
<organism evidence="1">
    <name type="scientific">Bacillus thuringiensis subsp. israelensis</name>
    <dbReference type="NCBI Taxonomy" id="1430"/>
    <lineage>
        <taxon>Bacteria</taxon>
        <taxon>Bacillati</taxon>
        <taxon>Bacillota</taxon>
        <taxon>Bacilli</taxon>
        <taxon>Bacillales</taxon>
        <taxon>Bacillaceae</taxon>
        <taxon>Bacillus</taxon>
        <taxon>Bacillus cereus group</taxon>
    </lineage>
</organism>
<sequence length="67" mass="7977">MLKKTKLRHNEYYDTQKKVYDNLYSNSLNGNNFFQLETMERRMPGNGRVRCEVGEKLEIISKAYLSL</sequence>
<accession>A0A2I6SWI8</accession>
<name>A0A2I6SWI8_BACTI</name>
<proteinExistence type="predicted"/>
<protein>
    <submittedName>
        <fullName evidence="1">IepA</fullName>
    </submittedName>
</protein>